<organism evidence="1 2">
    <name type="scientific">Clostridium aciditolerans</name>
    <dbReference type="NCBI Taxonomy" id="339861"/>
    <lineage>
        <taxon>Bacteria</taxon>
        <taxon>Bacillati</taxon>
        <taxon>Bacillota</taxon>
        <taxon>Clostridia</taxon>
        <taxon>Eubacteriales</taxon>
        <taxon>Clostridiaceae</taxon>
        <taxon>Clostridium</taxon>
    </lineage>
</organism>
<sequence>MNSFLKDLFSYVGSTSLAGLLIVILNKYVNEKLKGEINKDIEKFKGSINKDNEKFKGEINKDNEKFKGEINKDIEEFKIKEARANLISSRYVDVVTSERILWLEKIREDISKIVGLTRLIFSHDEIMTNYFNATLLQSFMKDKSNNDNSNIYFEEFKNKLDEKNQGISELLQVITKLKLRLNYDEDSNLIKLLGKIECGIISKINKEEMINYLNEVVNISHVILKKEWNKVKKEVMEGKEDKIH</sequence>
<accession>A0A934I2G9</accession>
<comment type="caution">
    <text evidence="1">The sequence shown here is derived from an EMBL/GenBank/DDBJ whole genome shotgun (WGS) entry which is preliminary data.</text>
</comment>
<protein>
    <submittedName>
        <fullName evidence="1">Uncharacterized protein</fullName>
    </submittedName>
</protein>
<evidence type="ECO:0000313" key="2">
    <source>
        <dbReference type="Proteomes" id="UP000622687"/>
    </source>
</evidence>
<proteinExistence type="predicted"/>
<gene>
    <name evidence="1" type="ORF">I6U51_23370</name>
</gene>
<dbReference type="RefSeq" id="WP_211144961.1">
    <property type="nucleotide sequence ID" value="NZ_JAEEGB010000048.1"/>
</dbReference>
<dbReference type="AlphaFoldDB" id="A0A934I2G9"/>
<dbReference type="Proteomes" id="UP000622687">
    <property type="component" value="Unassembled WGS sequence"/>
</dbReference>
<dbReference type="EMBL" id="JAEEGB010000048">
    <property type="protein sequence ID" value="MBI6875617.1"/>
    <property type="molecule type" value="Genomic_DNA"/>
</dbReference>
<reference evidence="1" key="1">
    <citation type="submission" date="2020-12" db="EMBL/GenBank/DDBJ databases">
        <title>Clostridium thailandense sp. nov., a novel acetogenic bacterium isolated from peat land soil in Thailand.</title>
        <authorList>
            <person name="Chaikitkaew S."/>
            <person name="Birkeland N.K."/>
        </authorList>
    </citation>
    <scope>NUCLEOTIDE SEQUENCE</scope>
    <source>
        <strain evidence="1">DSM 17425</strain>
    </source>
</reference>
<evidence type="ECO:0000313" key="1">
    <source>
        <dbReference type="EMBL" id="MBI6875617.1"/>
    </source>
</evidence>
<keyword evidence="2" id="KW-1185">Reference proteome</keyword>
<name>A0A934I2G9_9CLOT</name>